<dbReference type="PROSITE" id="PS50847">
    <property type="entry name" value="GRAM_POS_ANCHORING"/>
    <property type="match status" value="1"/>
</dbReference>
<name>W0FKH1_9BACT</name>
<evidence type="ECO:0000256" key="3">
    <source>
        <dbReference type="ARBA" id="ARBA00023088"/>
    </source>
</evidence>
<protein>
    <submittedName>
        <fullName evidence="7">Putative LPXTG-motif cell wall anchor domain protein</fullName>
    </submittedName>
</protein>
<dbReference type="InterPro" id="IPR013783">
    <property type="entry name" value="Ig-like_fold"/>
</dbReference>
<dbReference type="Gene3D" id="2.60.40.10">
    <property type="entry name" value="Immunoglobulins"/>
    <property type="match status" value="1"/>
</dbReference>
<keyword evidence="3" id="KW-0572">Peptidoglycan-anchor</keyword>
<dbReference type="AlphaFoldDB" id="W0FKH1"/>
<keyword evidence="1" id="KW-0134">Cell wall</keyword>
<keyword evidence="4" id="KW-1133">Transmembrane helix</keyword>
<feature type="signal peptide" evidence="5">
    <location>
        <begin position="1"/>
        <end position="29"/>
    </location>
</feature>
<dbReference type="Pfam" id="PF16569">
    <property type="entry name" value="GramPos_pilinBB"/>
    <property type="match status" value="1"/>
</dbReference>
<evidence type="ECO:0000256" key="2">
    <source>
        <dbReference type="ARBA" id="ARBA00022525"/>
    </source>
</evidence>
<dbReference type="Pfam" id="PF17802">
    <property type="entry name" value="SpaA"/>
    <property type="match status" value="1"/>
</dbReference>
<reference evidence="7" key="1">
    <citation type="journal article" date="2013" name="PLoS ONE">
        <title>Metagenomic insights into the carbohydrate-active enzymes carried by the microorganisms adhering to solid digesta in the rumen of cows.</title>
        <authorList>
            <person name="Wang L."/>
            <person name="Hatem A."/>
            <person name="Catalyurek U.V."/>
            <person name="Morrison M."/>
            <person name="Yu Z."/>
        </authorList>
    </citation>
    <scope>NUCLEOTIDE SEQUENCE</scope>
</reference>
<keyword evidence="4" id="KW-0472">Membrane</keyword>
<dbReference type="InterPro" id="IPR019931">
    <property type="entry name" value="LPXTG_anchor"/>
</dbReference>
<dbReference type="NCBIfam" id="TIGR04226">
    <property type="entry name" value="RrgB_K2N_iso_D2"/>
    <property type="match status" value="1"/>
</dbReference>
<evidence type="ECO:0000313" key="7">
    <source>
        <dbReference type="EMBL" id="AHF25383.1"/>
    </source>
</evidence>
<organism evidence="7">
    <name type="scientific">uncultured bacterium Contig20b</name>
    <dbReference type="NCBI Taxonomy" id="1393534"/>
    <lineage>
        <taxon>Bacteria</taxon>
        <taxon>environmental samples</taxon>
    </lineage>
</organism>
<evidence type="ECO:0000259" key="6">
    <source>
        <dbReference type="PROSITE" id="PS50847"/>
    </source>
</evidence>
<feature type="chain" id="PRO_5004789339" evidence="5">
    <location>
        <begin position="30"/>
        <end position="495"/>
    </location>
</feature>
<evidence type="ECO:0000256" key="5">
    <source>
        <dbReference type="SAM" id="SignalP"/>
    </source>
</evidence>
<keyword evidence="2" id="KW-0964">Secreted</keyword>
<dbReference type="InterPro" id="IPR041033">
    <property type="entry name" value="SpaA_PFL_dom_1"/>
</dbReference>
<dbReference type="EMBL" id="KC246833">
    <property type="protein sequence ID" value="AHF25383.1"/>
    <property type="molecule type" value="Genomic_DNA"/>
</dbReference>
<keyword evidence="5" id="KW-0732">Signal</keyword>
<proteinExistence type="predicted"/>
<keyword evidence="4" id="KW-0812">Transmembrane</keyword>
<evidence type="ECO:0000256" key="4">
    <source>
        <dbReference type="SAM" id="Phobius"/>
    </source>
</evidence>
<dbReference type="Gene3D" id="2.60.40.740">
    <property type="match status" value="1"/>
</dbReference>
<dbReference type="NCBIfam" id="TIGR01167">
    <property type="entry name" value="LPXTG_anchor"/>
    <property type="match status" value="1"/>
</dbReference>
<feature type="domain" description="Gram-positive cocci surface proteins LPxTG" evidence="6">
    <location>
        <begin position="461"/>
        <end position="495"/>
    </location>
</feature>
<feature type="transmembrane region" description="Helical" evidence="4">
    <location>
        <begin position="471"/>
        <end position="489"/>
    </location>
</feature>
<dbReference type="InterPro" id="IPR032334">
    <property type="entry name" value="GramPos_pilinBB"/>
</dbReference>
<dbReference type="InterPro" id="IPR026466">
    <property type="entry name" value="Fim_isopep_form_D2_dom"/>
</dbReference>
<evidence type="ECO:0000256" key="1">
    <source>
        <dbReference type="ARBA" id="ARBA00022512"/>
    </source>
</evidence>
<sequence length="495" mass="52110">MNEGMLTMKKLFALMLALALMVTVVCAFAEGDGGDTGGGQTTTGTTSTPSITIKTTSKDGEAAVDTTQYTYYRILEADIGTDPQINDVYQSGGAVSYHTDSQAKATALENSGVFKVTRVGNSDRWYVELLNPDATGAQVAAGIATMDLSIFPSATFSQTEVAGTATSGPIAPGYYYVTSTAGKNVAVQTLTAVEINEKNEFPTITKEVDEDDEDAQIGDEITFTIKVKVPSTANDKIVLKDTMSAGLSFKSIDSMKMGGSNGTDVGASNYTVATTTDGFTLTLPAALVADAAAAAENESTKVTEIEIICTAVLDGDAQTANPETNSVTLDYGEHYTTKPKTAEVKTYDFKFNKIDGNTKDQLAGAEFQFLLSGSPMKLIEVEAGKEYRIAMPDEAGTTETITTIGETVRIYGLDIDVQAYSLQETKAPTGGYKILKDAVPVKASGDSFGEIDVENNEGTVLPSTGGSGTTIFYVIGGLLIIGAGIVLVARRKVHE</sequence>
<accession>W0FKH1</accession>